<accession>A0A6J5RLZ3</accession>
<evidence type="ECO:0000313" key="1">
    <source>
        <dbReference type="EMBL" id="CAB4194681.1"/>
    </source>
</evidence>
<dbReference type="EMBL" id="LR797217">
    <property type="protein sequence ID" value="CAB4194681.1"/>
    <property type="molecule type" value="Genomic_DNA"/>
</dbReference>
<proteinExistence type="predicted"/>
<reference evidence="1" key="1">
    <citation type="submission" date="2020-05" db="EMBL/GenBank/DDBJ databases">
        <authorList>
            <person name="Chiriac C."/>
            <person name="Salcher M."/>
            <person name="Ghai R."/>
            <person name="Kavagutti S V."/>
        </authorList>
    </citation>
    <scope>NUCLEOTIDE SEQUENCE</scope>
</reference>
<organism evidence="1">
    <name type="scientific">uncultured Caudovirales phage</name>
    <dbReference type="NCBI Taxonomy" id="2100421"/>
    <lineage>
        <taxon>Viruses</taxon>
        <taxon>Duplodnaviria</taxon>
        <taxon>Heunggongvirae</taxon>
        <taxon>Uroviricota</taxon>
        <taxon>Caudoviricetes</taxon>
        <taxon>Peduoviridae</taxon>
        <taxon>Maltschvirus</taxon>
        <taxon>Maltschvirus maltsch</taxon>
    </lineage>
</organism>
<sequence length="156" mass="17553">MKRNYTGNIDARQNVRRMGTLKFVDYCEFLFGVKNIGIYADRGMRSDPTKKSVHATWRAIDLKGTVEQRKALNEFLVAHADVLGIEEIHAYDGTGVPLKCEKWGAGWRCDRDAWKVWTAKANGGTPGADWTHVEIDPAHADNVDLVDQAFKTIFGQ</sequence>
<protein>
    <submittedName>
        <fullName evidence="1">Uncharacterized protein</fullName>
    </submittedName>
</protein>
<name>A0A6J5RLZ3_9CAUD</name>
<gene>
    <name evidence="1" type="ORF">UFOVP1271_4</name>
</gene>